<reference evidence="2" key="1">
    <citation type="journal article" date="2021" name="PeerJ">
        <title>Extensive microbial diversity within the chicken gut microbiome revealed by metagenomics and culture.</title>
        <authorList>
            <person name="Gilroy R."/>
            <person name="Ravi A."/>
            <person name="Getino M."/>
            <person name="Pursley I."/>
            <person name="Horton D.L."/>
            <person name="Alikhan N.F."/>
            <person name="Baker D."/>
            <person name="Gharbi K."/>
            <person name="Hall N."/>
            <person name="Watson M."/>
            <person name="Adriaenssens E.M."/>
            <person name="Foster-Nyarko E."/>
            <person name="Jarju S."/>
            <person name="Secka A."/>
            <person name="Antonio M."/>
            <person name="Oren A."/>
            <person name="Chaudhuri R.R."/>
            <person name="La Ragione R."/>
            <person name="Hildebrand F."/>
            <person name="Pallen M.J."/>
        </authorList>
    </citation>
    <scope>NUCLEOTIDE SEQUENCE</scope>
    <source>
        <strain evidence="2">ChiGjej6B6-14162</strain>
    </source>
</reference>
<gene>
    <name evidence="2" type="ORF">H9977_06230</name>
</gene>
<accession>A0A9D1X815</accession>
<comment type="caution">
    <text evidence="2">The sequence shown here is derived from an EMBL/GenBank/DDBJ whole genome shotgun (WGS) entry which is preliminary data.</text>
</comment>
<dbReference type="AlphaFoldDB" id="A0A9D1X815"/>
<dbReference type="EMBL" id="DXEL01000044">
    <property type="protein sequence ID" value="HIX74612.1"/>
    <property type="molecule type" value="Genomic_DNA"/>
</dbReference>
<feature type="chain" id="PRO_5039688652" evidence="1">
    <location>
        <begin position="23"/>
        <end position="137"/>
    </location>
</feature>
<evidence type="ECO:0000313" key="3">
    <source>
        <dbReference type="Proteomes" id="UP000886740"/>
    </source>
</evidence>
<sequence length="137" mass="15458">MRKLNWLLVVFFSCLMSQFFMSCDSEESGEYVYVFEITSPSGVVAMDFTMKYESVLEEYIVKCGGTKYMSGYKFVGEESECKFKATSAVQSFMTFMESDEGVGQGSLYAENEVKVRVLGSTSSPDSPENLIYEQTLK</sequence>
<organism evidence="2 3">
    <name type="scientific">Candidatus Parabacteroides intestinipullorum</name>
    <dbReference type="NCBI Taxonomy" id="2838723"/>
    <lineage>
        <taxon>Bacteria</taxon>
        <taxon>Pseudomonadati</taxon>
        <taxon>Bacteroidota</taxon>
        <taxon>Bacteroidia</taxon>
        <taxon>Bacteroidales</taxon>
        <taxon>Tannerellaceae</taxon>
        <taxon>Parabacteroides</taxon>
    </lineage>
</organism>
<evidence type="ECO:0000256" key="1">
    <source>
        <dbReference type="SAM" id="SignalP"/>
    </source>
</evidence>
<keyword evidence="1" id="KW-0732">Signal</keyword>
<evidence type="ECO:0000313" key="2">
    <source>
        <dbReference type="EMBL" id="HIX74612.1"/>
    </source>
</evidence>
<name>A0A9D1X815_9BACT</name>
<feature type="signal peptide" evidence="1">
    <location>
        <begin position="1"/>
        <end position="22"/>
    </location>
</feature>
<proteinExistence type="predicted"/>
<reference evidence="2" key="2">
    <citation type="submission" date="2021-04" db="EMBL/GenBank/DDBJ databases">
        <authorList>
            <person name="Gilroy R."/>
        </authorList>
    </citation>
    <scope>NUCLEOTIDE SEQUENCE</scope>
    <source>
        <strain evidence="2">ChiGjej6B6-14162</strain>
    </source>
</reference>
<protein>
    <submittedName>
        <fullName evidence="2">Uncharacterized protein</fullName>
    </submittedName>
</protein>
<dbReference type="Proteomes" id="UP000886740">
    <property type="component" value="Unassembled WGS sequence"/>
</dbReference>
<dbReference type="PROSITE" id="PS51257">
    <property type="entry name" value="PROKAR_LIPOPROTEIN"/>
    <property type="match status" value="1"/>
</dbReference>